<dbReference type="Pfam" id="PF10446">
    <property type="entry name" value="DUF2457"/>
    <property type="match status" value="1"/>
</dbReference>
<feature type="compositionally biased region" description="Polar residues" evidence="1">
    <location>
        <begin position="200"/>
        <end position="214"/>
    </location>
</feature>
<comment type="caution">
    <text evidence="2">The sequence shown here is derived from an EMBL/GenBank/DDBJ whole genome shotgun (WGS) entry which is preliminary data.</text>
</comment>
<dbReference type="OrthoDB" id="2011769at2759"/>
<dbReference type="InParanoid" id="A0A2K1QFI9"/>
<evidence type="ECO:0000256" key="1">
    <source>
        <dbReference type="SAM" id="MobiDB-lite"/>
    </source>
</evidence>
<feature type="compositionally biased region" description="Acidic residues" evidence="1">
    <location>
        <begin position="520"/>
        <end position="540"/>
    </location>
</feature>
<feature type="region of interest" description="Disordered" evidence="1">
    <location>
        <begin position="58"/>
        <end position="113"/>
    </location>
</feature>
<feature type="compositionally biased region" description="Pro residues" evidence="1">
    <location>
        <begin position="632"/>
        <end position="642"/>
    </location>
</feature>
<dbReference type="STRING" id="2082308.A0A2K1QFI9"/>
<feature type="region of interest" description="Disordered" evidence="1">
    <location>
        <begin position="134"/>
        <end position="154"/>
    </location>
</feature>
<feature type="compositionally biased region" description="Polar residues" evidence="1">
    <location>
        <begin position="82"/>
        <end position="97"/>
    </location>
</feature>
<dbReference type="PANTHER" id="PTHR35711">
    <property type="entry name" value="EXPRESSED PROTEIN"/>
    <property type="match status" value="1"/>
</dbReference>
<dbReference type="Proteomes" id="UP000243797">
    <property type="component" value="Unassembled WGS sequence"/>
</dbReference>
<accession>A0A2K1QFI9</accession>
<organism evidence="2 3">
    <name type="scientific">Sphaceloma murrayae</name>
    <dbReference type="NCBI Taxonomy" id="2082308"/>
    <lineage>
        <taxon>Eukaryota</taxon>
        <taxon>Fungi</taxon>
        <taxon>Dikarya</taxon>
        <taxon>Ascomycota</taxon>
        <taxon>Pezizomycotina</taxon>
        <taxon>Dothideomycetes</taxon>
        <taxon>Dothideomycetidae</taxon>
        <taxon>Myriangiales</taxon>
        <taxon>Elsinoaceae</taxon>
        <taxon>Sphaceloma</taxon>
    </lineage>
</organism>
<feature type="compositionally biased region" description="Low complexity" evidence="1">
    <location>
        <begin position="98"/>
        <end position="109"/>
    </location>
</feature>
<dbReference type="PANTHER" id="PTHR35711:SF1">
    <property type="entry name" value="ECTODERMAL, ISOFORM F"/>
    <property type="match status" value="1"/>
</dbReference>
<name>A0A2K1QFI9_9PEZI</name>
<sequence length="776" mass="86733">MFASQHASGQVSEDLAHDNEDPPDENLRSIAGPSLEANFVKSIPRRAVVCRRESLLTKQLHASEGESPTEDEHAEYRIAGRAQSNSSMAELTSDNDLTSTGTRGSSPSPTLLPVRPHITLLSTEKHINKEPIIVEQEEGPQPTDQSEKAVESGLGRRRCITFACGRKASETKEDTKVPQQSTVTPPKRKCAITFACPTRTKPSPQKLSALSTRHISPAPRSPRSPRASRQHRGSESTVTNSSSPSTLRKIPSIIKRRNRYADDADEAKLESKRFHEFAVDLHADEEWTEEVTCHRKRLTVRDTLHKENVIRKMGEEVEAEVEDEEGLDDEAILDELDMEEEDDDDDIDEDEAEDDDDDDEDDVDDERRSVMAQAGDNISDCGFDTDDEGGSINDTESDDDGSDFEWWAPGRSTAATSTDQLEHIRPSYHRKMSDSSLESAREANGVISRANKKSRTTTAAVKINRPSTPELPDSTDFVCGTLDEDRPLEQAYLSAMEQRKAAKHKITPQDIDPTFPTSDPDMDEEDEEDEIDQDDDEDDDSHLFMHGNMDIVEDRGRRGGHQQPHAKKRSPRTSPRRLRSPPPPAHRVTHRSPPPPARRASIRSPPPPCQRGRLRSPPPRKLFGGSPHRLRSPPPSNRPTSPPNSRSSSIGGTPTPIVKPRNSGLGSRPQLTQTASLPRVPTMTKIQNMATDARDDEDEEEPSNQDLHSRKAIDIVKGLEKKRQRRKEKLYQKHCQKAKKEAERKCKPGKGAERMRELGLELAAYRGNKAEHMLSY</sequence>
<feature type="region of interest" description="Disordered" evidence="1">
    <location>
        <begin position="1"/>
        <end position="34"/>
    </location>
</feature>
<dbReference type="InterPro" id="IPR018853">
    <property type="entry name" value="DUF2457"/>
</dbReference>
<dbReference type="AlphaFoldDB" id="A0A2K1QFI9"/>
<feature type="compositionally biased region" description="Basic residues" evidence="1">
    <location>
        <begin position="558"/>
        <end position="579"/>
    </location>
</feature>
<feature type="compositionally biased region" description="Low complexity" evidence="1">
    <location>
        <begin position="235"/>
        <end position="246"/>
    </location>
</feature>
<keyword evidence="3" id="KW-1185">Reference proteome</keyword>
<protein>
    <submittedName>
        <fullName evidence="2">Uncharacterized protein</fullName>
    </submittedName>
</protein>
<feature type="compositionally biased region" description="Polar residues" evidence="1">
    <location>
        <begin position="1"/>
        <end position="11"/>
    </location>
</feature>
<proteinExistence type="predicted"/>
<feature type="region of interest" description="Disordered" evidence="1">
    <location>
        <begin position="193"/>
        <end position="254"/>
    </location>
</feature>
<gene>
    <name evidence="2" type="ORF">CAC42_1339</name>
</gene>
<feature type="compositionally biased region" description="Acidic residues" evidence="1">
    <location>
        <begin position="316"/>
        <end position="364"/>
    </location>
</feature>
<feature type="region of interest" description="Disordered" evidence="1">
    <location>
        <begin position="495"/>
        <end position="710"/>
    </location>
</feature>
<dbReference type="EMBL" id="NKHZ01000089">
    <property type="protein sequence ID" value="PNS13848.1"/>
    <property type="molecule type" value="Genomic_DNA"/>
</dbReference>
<evidence type="ECO:0000313" key="2">
    <source>
        <dbReference type="EMBL" id="PNS13848.1"/>
    </source>
</evidence>
<feature type="region of interest" description="Disordered" evidence="1">
    <location>
        <begin position="168"/>
        <end position="187"/>
    </location>
</feature>
<evidence type="ECO:0000313" key="3">
    <source>
        <dbReference type="Proteomes" id="UP000243797"/>
    </source>
</evidence>
<feature type="compositionally biased region" description="Acidic residues" evidence="1">
    <location>
        <begin position="694"/>
        <end position="703"/>
    </location>
</feature>
<feature type="compositionally biased region" description="Acidic residues" evidence="1">
    <location>
        <begin position="383"/>
        <end position="403"/>
    </location>
</feature>
<reference evidence="2 3" key="1">
    <citation type="submission" date="2017-06" db="EMBL/GenBank/DDBJ databases">
        <title>Draft genome sequence of a variant of Elsinoe murrayae.</title>
        <authorList>
            <person name="Cheng Q."/>
        </authorList>
    </citation>
    <scope>NUCLEOTIDE SEQUENCE [LARGE SCALE GENOMIC DNA]</scope>
    <source>
        <strain evidence="2 3">CQ-2017a</strain>
    </source>
</reference>
<feature type="region of interest" description="Disordered" evidence="1">
    <location>
        <begin position="315"/>
        <end position="481"/>
    </location>
</feature>